<dbReference type="EMBL" id="UZAJ01008128">
    <property type="protein sequence ID" value="VDO52040.1"/>
    <property type="molecule type" value="Genomic_DNA"/>
</dbReference>
<reference evidence="1 2" key="2">
    <citation type="submission" date="2018-11" db="EMBL/GenBank/DDBJ databases">
        <authorList>
            <consortium name="Pathogen Informatics"/>
        </authorList>
    </citation>
    <scope>NUCLEOTIDE SEQUENCE [LARGE SCALE GENOMIC DNA]</scope>
</reference>
<sequence>MLQNEGRREELLATGNVAQTFLFSLSTEQLASTPFRHLPLSHPAIHSPKASLPICELSDISHFIAHIYLAFTCTQTRILIEQTKQNNLNSLIKEFNITQREREREREREGEGEELRAFIIVRIIMKNYVVSSIFYLQSLEVSQFEKGNN</sequence>
<evidence type="ECO:0000313" key="1">
    <source>
        <dbReference type="EMBL" id="VDO52040.1"/>
    </source>
</evidence>
<keyword evidence="2" id="KW-1185">Reference proteome</keyword>
<reference evidence="3" key="1">
    <citation type="submission" date="2016-06" db="UniProtKB">
        <authorList>
            <consortium name="WormBaseParasite"/>
        </authorList>
    </citation>
    <scope>IDENTIFICATION</scope>
</reference>
<proteinExistence type="predicted"/>
<dbReference type="AlphaFoldDB" id="A0A183HJI2"/>
<dbReference type="Proteomes" id="UP000267606">
    <property type="component" value="Unassembled WGS sequence"/>
</dbReference>
<evidence type="ECO:0000313" key="3">
    <source>
        <dbReference type="WBParaSite" id="OFLC_0000764301-mRNA-1"/>
    </source>
</evidence>
<organism evidence="3">
    <name type="scientific">Onchocerca flexuosa</name>
    <dbReference type="NCBI Taxonomy" id="387005"/>
    <lineage>
        <taxon>Eukaryota</taxon>
        <taxon>Metazoa</taxon>
        <taxon>Ecdysozoa</taxon>
        <taxon>Nematoda</taxon>
        <taxon>Chromadorea</taxon>
        <taxon>Rhabditida</taxon>
        <taxon>Spirurina</taxon>
        <taxon>Spiruromorpha</taxon>
        <taxon>Filarioidea</taxon>
        <taxon>Onchocercidae</taxon>
        <taxon>Onchocerca</taxon>
    </lineage>
</organism>
<evidence type="ECO:0000313" key="2">
    <source>
        <dbReference type="Proteomes" id="UP000267606"/>
    </source>
</evidence>
<gene>
    <name evidence="1" type="ORF">OFLC_LOCUS7647</name>
</gene>
<protein>
    <submittedName>
        <fullName evidence="1 3">Uncharacterized protein</fullName>
    </submittedName>
</protein>
<dbReference type="WBParaSite" id="OFLC_0000764301-mRNA-1">
    <property type="protein sequence ID" value="OFLC_0000764301-mRNA-1"/>
    <property type="gene ID" value="OFLC_0000764301"/>
</dbReference>
<name>A0A183HJI2_9BILA</name>
<accession>A0A183HJI2</accession>